<dbReference type="Gene3D" id="3.40.50.300">
    <property type="entry name" value="P-loop containing nucleotide triphosphate hydrolases"/>
    <property type="match status" value="1"/>
</dbReference>
<dbReference type="EMBL" id="JACJII010000001">
    <property type="protein sequence ID" value="MBA9005930.1"/>
    <property type="molecule type" value="Genomic_DNA"/>
</dbReference>
<dbReference type="SUPFAM" id="SSF52540">
    <property type="entry name" value="P-loop containing nucleoside triphosphate hydrolases"/>
    <property type="match status" value="1"/>
</dbReference>
<dbReference type="EC" id="2.7.4.9" evidence="2 10"/>
<dbReference type="AlphaFoldDB" id="A0A7W3N1Q7"/>
<dbReference type="GO" id="GO:0006233">
    <property type="term" value="P:dTDP biosynthetic process"/>
    <property type="evidence" value="ECO:0007669"/>
    <property type="project" value="InterPro"/>
</dbReference>
<dbReference type="GO" id="GO:0004798">
    <property type="term" value="F:dTMP kinase activity"/>
    <property type="evidence" value="ECO:0007669"/>
    <property type="project" value="UniProtKB-UniRule"/>
</dbReference>
<feature type="domain" description="Thymidylate kinase-like" evidence="11">
    <location>
        <begin position="10"/>
        <end position="150"/>
    </location>
</feature>
<dbReference type="InterPro" id="IPR018094">
    <property type="entry name" value="Thymidylate_kinase"/>
</dbReference>
<evidence type="ECO:0000256" key="2">
    <source>
        <dbReference type="ARBA" id="ARBA00012980"/>
    </source>
</evidence>
<protein>
    <recommendedName>
        <fullName evidence="3 10">Thymidylate kinase</fullName>
        <ecNumber evidence="2 10">2.7.4.9</ecNumber>
    </recommendedName>
    <alternativeName>
        <fullName evidence="10">dTMP kinase</fullName>
    </alternativeName>
</protein>
<gene>
    <name evidence="10" type="primary">tmk</name>
    <name evidence="12" type="ORF">HNR21_004812</name>
</gene>
<dbReference type="CDD" id="cd01672">
    <property type="entry name" value="TMPK"/>
    <property type="match status" value="1"/>
</dbReference>
<dbReference type="RefSeq" id="WP_182706983.1">
    <property type="nucleotide sequence ID" value="NZ_JACJII010000001.1"/>
</dbReference>
<comment type="catalytic activity">
    <reaction evidence="9 10">
        <text>dTMP + ATP = dTDP + ADP</text>
        <dbReference type="Rhea" id="RHEA:13517"/>
        <dbReference type="ChEBI" id="CHEBI:30616"/>
        <dbReference type="ChEBI" id="CHEBI:58369"/>
        <dbReference type="ChEBI" id="CHEBI:63528"/>
        <dbReference type="ChEBI" id="CHEBI:456216"/>
        <dbReference type="EC" id="2.7.4.9"/>
    </reaction>
</comment>
<dbReference type="InterPro" id="IPR027417">
    <property type="entry name" value="P-loop_NTPase"/>
</dbReference>
<organism evidence="12 13">
    <name type="scientific">Thermomonospora cellulosilytica</name>
    <dbReference type="NCBI Taxonomy" id="1411118"/>
    <lineage>
        <taxon>Bacteria</taxon>
        <taxon>Bacillati</taxon>
        <taxon>Actinomycetota</taxon>
        <taxon>Actinomycetes</taxon>
        <taxon>Streptosporangiales</taxon>
        <taxon>Thermomonosporaceae</taxon>
        <taxon>Thermomonospora</taxon>
    </lineage>
</organism>
<evidence type="ECO:0000256" key="3">
    <source>
        <dbReference type="ARBA" id="ARBA00017144"/>
    </source>
</evidence>
<evidence type="ECO:0000256" key="8">
    <source>
        <dbReference type="ARBA" id="ARBA00022840"/>
    </source>
</evidence>
<dbReference type="HAMAP" id="MF_00165">
    <property type="entry name" value="Thymidylate_kinase"/>
    <property type="match status" value="1"/>
</dbReference>
<evidence type="ECO:0000313" key="13">
    <source>
        <dbReference type="Proteomes" id="UP000539313"/>
    </source>
</evidence>
<reference evidence="12 13" key="1">
    <citation type="submission" date="2020-08" db="EMBL/GenBank/DDBJ databases">
        <title>Sequencing the genomes of 1000 actinobacteria strains.</title>
        <authorList>
            <person name="Klenk H.-P."/>
        </authorList>
    </citation>
    <scope>NUCLEOTIDE SEQUENCE [LARGE SCALE GENOMIC DNA]</scope>
    <source>
        <strain evidence="12 13">DSM 45823</strain>
    </source>
</reference>
<dbReference type="Pfam" id="PF02223">
    <property type="entry name" value="Thymidylate_kin"/>
    <property type="match status" value="1"/>
</dbReference>
<keyword evidence="5 10" id="KW-0545">Nucleotide biosynthesis</keyword>
<evidence type="ECO:0000256" key="4">
    <source>
        <dbReference type="ARBA" id="ARBA00022679"/>
    </source>
</evidence>
<comment type="caution">
    <text evidence="10">Lacks conserved residue(s) required for the propagation of feature annotation.</text>
</comment>
<dbReference type="InterPro" id="IPR039430">
    <property type="entry name" value="Thymidylate_kin-like_dom"/>
</dbReference>
<evidence type="ECO:0000256" key="7">
    <source>
        <dbReference type="ARBA" id="ARBA00022777"/>
    </source>
</evidence>
<keyword evidence="13" id="KW-1185">Reference proteome</keyword>
<keyword evidence="8 10" id="KW-0067">ATP-binding</keyword>
<evidence type="ECO:0000259" key="11">
    <source>
        <dbReference type="Pfam" id="PF02223"/>
    </source>
</evidence>
<evidence type="ECO:0000256" key="10">
    <source>
        <dbReference type="HAMAP-Rule" id="MF_00165"/>
    </source>
</evidence>
<dbReference type="GO" id="GO:0005524">
    <property type="term" value="F:ATP binding"/>
    <property type="evidence" value="ECO:0007669"/>
    <property type="project" value="UniProtKB-UniRule"/>
</dbReference>
<evidence type="ECO:0000313" key="12">
    <source>
        <dbReference type="EMBL" id="MBA9005930.1"/>
    </source>
</evidence>
<comment type="caution">
    <text evidence="12">The sequence shown here is derived from an EMBL/GenBank/DDBJ whole genome shotgun (WGS) entry which is preliminary data.</text>
</comment>
<dbReference type="GO" id="GO:0005829">
    <property type="term" value="C:cytosol"/>
    <property type="evidence" value="ECO:0007669"/>
    <property type="project" value="TreeGrafter"/>
</dbReference>
<sequence>MTATGRFLVLEGPNGVGKTTTAAALADLLRSRGDRVHVTGEPSTAPLGRLIRAHEAELTGRALALAVAADRSHHLDTEIVPALAASATVICDRFIPSSLVLQQLDGLDPREVWSYNAALRPIPDITVYLITAPATIGARLAQRPRRSRLEQAGSPDRELALYQQARRFLDGQGWRQITIDCRDLPADQVAARILAHLPRKDPAP</sequence>
<name>A0A7W3N1Q7_9ACTN</name>
<keyword evidence="7 10" id="KW-0418">Kinase</keyword>
<evidence type="ECO:0000256" key="5">
    <source>
        <dbReference type="ARBA" id="ARBA00022727"/>
    </source>
</evidence>
<evidence type="ECO:0000256" key="9">
    <source>
        <dbReference type="ARBA" id="ARBA00048743"/>
    </source>
</evidence>
<dbReference type="PANTHER" id="PTHR10344:SF4">
    <property type="entry name" value="UMP-CMP KINASE 2, MITOCHONDRIAL"/>
    <property type="match status" value="1"/>
</dbReference>
<keyword evidence="6 10" id="KW-0547">Nucleotide-binding</keyword>
<dbReference type="PANTHER" id="PTHR10344">
    <property type="entry name" value="THYMIDYLATE KINASE"/>
    <property type="match status" value="1"/>
</dbReference>
<dbReference type="GO" id="GO:0006227">
    <property type="term" value="P:dUDP biosynthetic process"/>
    <property type="evidence" value="ECO:0007669"/>
    <property type="project" value="TreeGrafter"/>
</dbReference>
<proteinExistence type="inferred from homology"/>
<accession>A0A7W3N1Q7</accession>
<dbReference type="Proteomes" id="UP000539313">
    <property type="component" value="Unassembled WGS sequence"/>
</dbReference>
<comment type="function">
    <text evidence="10">Phosphorylation of dTMP to form dTDP in both de novo and salvage pathways of dTTP synthesis.</text>
</comment>
<evidence type="ECO:0000256" key="1">
    <source>
        <dbReference type="ARBA" id="ARBA00009776"/>
    </source>
</evidence>
<comment type="similarity">
    <text evidence="1 10">Belongs to the thymidylate kinase family.</text>
</comment>
<dbReference type="NCBIfam" id="TIGR00041">
    <property type="entry name" value="DTMP_kinase"/>
    <property type="match status" value="1"/>
</dbReference>
<dbReference type="GO" id="GO:0006235">
    <property type="term" value="P:dTTP biosynthetic process"/>
    <property type="evidence" value="ECO:0007669"/>
    <property type="project" value="UniProtKB-UniRule"/>
</dbReference>
<keyword evidence="4 10" id="KW-0808">Transferase</keyword>
<evidence type="ECO:0000256" key="6">
    <source>
        <dbReference type="ARBA" id="ARBA00022741"/>
    </source>
</evidence>